<dbReference type="OrthoDB" id="3134645at2759"/>
<sequence>MSRVCRSWKQVASEVMLWREVNLSSLSIECPRSASDSTIEKLAPSRLKYVKELNLDGWSELTDTGLK</sequence>
<keyword evidence="2" id="KW-1185">Reference proteome</keyword>
<dbReference type="InterPro" id="IPR032675">
    <property type="entry name" value="LRR_dom_sf"/>
</dbReference>
<evidence type="ECO:0000313" key="2">
    <source>
        <dbReference type="Proteomes" id="UP001163046"/>
    </source>
</evidence>
<dbReference type="EMBL" id="MU827310">
    <property type="protein sequence ID" value="KAJ7360341.1"/>
    <property type="molecule type" value="Genomic_DNA"/>
</dbReference>
<accession>A0A9X0CKL5</accession>
<organism evidence="1 2">
    <name type="scientific">Desmophyllum pertusum</name>
    <dbReference type="NCBI Taxonomy" id="174260"/>
    <lineage>
        <taxon>Eukaryota</taxon>
        <taxon>Metazoa</taxon>
        <taxon>Cnidaria</taxon>
        <taxon>Anthozoa</taxon>
        <taxon>Hexacorallia</taxon>
        <taxon>Scleractinia</taxon>
        <taxon>Caryophylliina</taxon>
        <taxon>Caryophylliidae</taxon>
        <taxon>Desmophyllum</taxon>
    </lineage>
</organism>
<name>A0A9X0CKL5_9CNID</name>
<dbReference type="Proteomes" id="UP001163046">
    <property type="component" value="Unassembled WGS sequence"/>
</dbReference>
<evidence type="ECO:0000313" key="1">
    <source>
        <dbReference type="EMBL" id="KAJ7360341.1"/>
    </source>
</evidence>
<reference evidence="1" key="1">
    <citation type="submission" date="2023-01" db="EMBL/GenBank/DDBJ databases">
        <title>Genome assembly of the deep-sea coral Lophelia pertusa.</title>
        <authorList>
            <person name="Herrera S."/>
            <person name="Cordes E."/>
        </authorList>
    </citation>
    <scope>NUCLEOTIDE SEQUENCE</scope>
    <source>
        <strain evidence="1">USNM1676648</strain>
        <tissue evidence="1">Polyp</tissue>
    </source>
</reference>
<gene>
    <name evidence="1" type="primary">FBXL6_2</name>
    <name evidence="1" type="ORF">OS493_016973</name>
</gene>
<dbReference type="Gene3D" id="3.80.10.10">
    <property type="entry name" value="Ribonuclease Inhibitor"/>
    <property type="match status" value="1"/>
</dbReference>
<protein>
    <submittedName>
        <fullName evidence="1">F-box/LRR-repeat protein 6</fullName>
    </submittedName>
</protein>
<dbReference type="AlphaFoldDB" id="A0A9X0CKL5"/>
<proteinExistence type="predicted"/>
<comment type="caution">
    <text evidence="1">The sequence shown here is derived from an EMBL/GenBank/DDBJ whole genome shotgun (WGS) entry which is preliminary data.</text>
</comment>